<keyword evidence="3" id="KW-0732">Signal</keyword>
<dbReference type="Gene3D" id="3.40.190.10">
    <property type="entry name" value="Periplasmic binding protein-like II"/>
    <property type="match status" value="1"/>
</dbReference>
<dbReference type="PANTHER" id="PTHR30290">
    <property type="entry name" value="PERIPLASMIC BINDING COMPONENT OF ABC TRANSPORTER"/>
    <property type="match status" value="1"/>
</dbReference>
<dbReference type="PANTHER" id="PTHR30290:SF9">
    <property type="entry name" value="OLIGOPEPTIDE-BINDING PROTEIN APPA"/>
    <property type="match status" value="1"/>
</dbReference>
<protein>
    <recommendedName>
        <fullName evidence="4">Solute-binding protein family 5 domain-containing protein</fullName>
    </recommendedName>
</protein>
<dbReference type="InterPro" id="IPR039424">
    <property type="entry name" value="SBP_5"/>
</dbReference>
<dbReference type="GO" id="GO:1904680">
    <property type="term" value="F:peptide transmembrane transporter activity"/>
    <property type="evidence" value="ECO:0007669"/>
    <property type="project" value="TreeGrafter"/>
</dbReference>
<evidence type="ECO:0000259" key="4">
    <source>
        <dbReference type="Pfam" id="PF00496"/>
    </source>
</evidence>
<organism evidence="5">
    <name type="scientific">marine sediment metagenome</name>
    <dbReference type="NCBI Taxonomy" id="412755"/>
    <lineage>
        <taxon>unclassified sequences</taxon>
        <taxon>metagenomes</taxon>
        <taxon>ecological metagenomes</taxon>
    </lineage>
</organism>
<dbReference type="Pfam" id="PF00496">
    <property type="entry name" value="SBP_bac_5"/>
    <property type="match status" value="1"/>
</dbReference>
<comment type="similarity">
    <text evidence="1">Belongs to the bacterial solute-binding protein 5 family.</text>
</comment>
<dbReference type="EMBL" id="BARS01031036">
    <property type="protein sequence ID" value="GAG27604.1"/>
    <property type="molecule type" value="Genomic_DNA"/>
</dbReference>
<evidence type="ECO:0000256" key="3">
    <source>
        <dbReference type="ARBA" id="ARBA00022729"/>
    </source>
</evidence>
<dbReference type="GO" id="GO:0015833">
    <property type="term" value="P:peptide transport"/>
    <property type="evidence" value="ECO:0007669"/>
    <property type="project" value="TreeGrafter"/>
</dbReference>
<dbReference type="InterPro" id="IPR000914">
    <property type="entry name" value="SBP_5_dom"/>
</dbReference>
<dbReference type="AlphaFoldDB" id="X0W9J1"/>
<comment type="caution">
    <text evidence="5">The sequence shown here is derived from an EMBL/GenBank/DDBJ whole genome shotgun (WGS) entry which is preliminary data.</text>
</comment>
<gene>
    <name evidence="5" type="ORF">S01H1_48331</name>
</gene>
<accession>X0W9J1</accession>
<dbReference type="SUPFAM" id="SSF53850">
    <property type="entry name" value="Periplasmic binding protein-like II"/>
    <property type="match status" value="1"/>
</dbReference>
<dbReference type="Gene3D" id="3.90.76.10">
    <property type="entry name" value="Dipeptide-binding Protein, Domain 1"/>
    <property type="match status" value="1"/>
</dbReference>
<feature type="domain" description="Solute-binding protein family 5" evidence="4">
    <location>
        <begin position="87"/>
        <end position="230"/>
    </location>
</feature>
<sequence length="243" mass="28128">MKIISRIALFFIIFFFLFQSAIVIGLGSEEGIIINPAPQKNVFRLKSFSDTFKVQLDPVNSDSSIFVSEQIFDGLVRLENRNNNFDIVPALAEYWESSPDGKRYRFYLRKGVKFHHGEELTAHDVKFSLERLLDPEVNSPYYQFLATRIVGASDFHAGRTKGISGIKVIDELTIEILWKKPLTLALYLMSMHFCKILPRELVLEQGKDFFRKPSGTGPFKFDSWIRDTRLKICGVRMIRNMQY</sequence>
<evidence type="ECO:0000256" key="1">
    <source>
        <dbReference type="ARBA" id="ARBA00005695"/>
    </source>
</evidence>
<reference evidence="5" key="1">
    <citation type="journal article" date="2014" name="Front. Microbiol.">
        <title>High frequency of phylogenetically diverse reductive dehalogenase-homologous genes in deep subseafloor sedimentary metagenomes.</title>
        <authorList>
            <person name="Kawai M."/>
            <person name="Futagami T."/>
            <person name="Toyoda A."/>
            <person name="Takaki Y."/>
            <person name="Nishi S."/>
            <person name="Hori S."/>
            <person name="Arai W."/>
            <person name="Tsubouchi T."/>
            <person name="Morono Y."/>
            <person name="Uchiyama I."/>
            <person name="Ito T."/>
            <person name="Fujiyama A."/>
            <person name="Inagaki F."/>
            <person name="Takami H."/>
        </authorList>
    </citation>
    <scope>NUCLEOTIDE SEQUENCE</scope>
    <source>
        <strain evidence="5">Expedition CK06-06</strain>
    </source>
</reference>
<keyword evidence="2" id="KW-0813">Transport</keyword>
<name>X0W9J1_9ZZZZ</name>
<evidence type="ECO:0000256" key="2">
    <source>
        <dbReference type="ARBA" id="ARBA00022448"/>
    </source>
</evidence>
<proteinExistence type="inferred from homology"/>
<evidence type="ECO:0000313" key="5">
    <source>
        <dbReference type="EMBL" id="GAG27604.1"/>
    </source>
</evidence>
<feature type="non-terminal residue" evidence="5">
    <location>
        <position position="243"/>
    </location>
</feature>